<dbReference type="PROSITE" id="PS50181">
    <property type="entry name" value="FBOX"/>
    <property type="match status" value="1"/>
</dbReference>
<dbReference type="Pfam" id="PF00646">
    <property type="entry name" value="F-box"/>
    <property type="match status" value="1"/>
</dbReference>
<evidence type="ECO:0000313" key="3">
    <source>
        <dbReference type="Proteomes" id="UP000327157"/>
    </source>
</evidence>
<dbReference type="AlphaFoldDB" id="A0A5N5H6I9"/>
<dbReference type="InterPro" id="IPR055411">
    <property type="entry name" value="LRR_FXL15/At3g58940/PEG3-like"/>
</dbReference>
<evidence type="ECO:0000313" key="2">
    <source>
        <dbReference type="EMBL" id="KAB2623579.1"/>
    </source>
</evidence>
<keyword evidence="3" id="KW-1185">Reference proteome</keyword>
<sequence length="736" mass="83508">MGSNSKFRKACIEDRISGLPDAILSRILSSVSTRDALKTSVLSHRWFNVWASVPNLRLTQTSPKEFSRFAGYVDQVLFFRGSSKIHAFKLRCKVPNDDFSRIDSRICTAVRRNVAELELDLFVDLTPNTYQGYQLPRRLLMCNTLVVLKLTLHCNDITVTPSSGCFPSLKFLHATVHYPVGDLMEKLFSCCPVLEDLIINGDLEEDSILNFNVSAPNLKRLRISLHIDPFPFDGDDIYRMGDYNYKILVNVNAPNLEEFNLLENFLASYSFNHANLLSKAKIDLGDMHVFNNLDFVHKSADRIYSVFAAIINVTHISLSAPAFGHLELQLQACCSWQFLTKLLKISRCLEYLVIETNIKCSLHLNEPMFVHEWCPTELVPICLSSRVKTICIRGLHGRPDEMESQKLDLIDGETVSYYAGFELPKSLYMCNTLVVLKLRLQPSFTITPPSNCFPSLKFLKLMFDCLDIDSMEKLIPCCPVLEDLNIDCELVDLDEFPVLNFNISALKLNKLQVYLYQGTSEIPRAYQIFVTVNAPSLEKFDLQDEYMAIYSWNKGKSLSRAKIDFKQLHRFQGIDNDYILESADQREVVTSRPGGDHFLGPLHHRSTILSALGPDHALMVLFLGTHTRTSQWITHHGSALARYSLNFGVPTELESNELPKGLVLGTRLGLRVLKPEVKIVSSAKFNTEFGFQSAKCSNLVTPHLAEKTDEHLAEKTDEMTYSNKYSNILASRDLDR</sequence>
<dbReference type="InterPro" id="IPR050232">
    <property type="entry name" value="FBL13/AtMIF1-like"/>
</dbReference>
<reference evidence="2 3" key="1">
    <citation type="submission" date="2019-09" db="EMBL/GenBank/DDBJ databases">
        <authorList>
            <person name="Ou C."/>
        </authorList>
    </citation>
    <scope>NUCLEOTIDE SEQUENCE [LARGE SCALE GENOMIC DNA]</scope>
    <source>
        <strain evidence="2">S2</strain>
        <tissue evidence="2">Leaf</tissue>
    </source>
</reference>
<dbReference type="SUPFAM" id="SSF52047">
    <property type="entry name" value="RNI-like"/>
    <property type="match status" value="1"/>
</dbReference>
<dbReference type="CDD" id="cd22160">
    <property type="entry name" value="F-box_AtFBL13-like"/>
    <property type="match status" value="1"/>
</dbReference>
<dbReference type="PANTHER" id="PTHR31900:SF34">
    <property type="entry name" value="EMB|CAB62440.1-RELATED"/>
    <property type="match status" value="1"/>
</dbReference>
<name>A0A5N5H6I9_9ROSA</name>
<comment type="caution">
    <text evidence="2">The sequence shown here is derived from an EMBL/GenBank/DDBJ whole genome shotgun (WGS) entry which is preliminary data.</text>
</comment>
<accession>A0A5N5H6I9</accession>
<dbReference type="OrthoDB" id="1298252at2759"/>
<dbReference type="Pfam" id="PF24758">
    <property type="entry name" value="LRR_At5g56370"/>
    <property type="match status" value="2"/>
</dbReference>
<dbReference type="InterPro" id="IPR053781">
    <property type="entry name" value="F-box_AtFBL13-like"/>
</dbReference>
<reference evidence="2 3" key="2">
    <citation type="submission" date="2019-11" db="EMBL/GenBank/DDBJ databases">
        <title>A de novo genome assembly of a pear dwarfing rootstock.</title>
        <authorList>
            <person name="Wang F."/>
            <person name="Wang J."/>
            <person name="Li S."/>
            <person name="Zhang Y."/>
            <person name="Fang M."/>
            <person name="Ma L."/>
            <person name="Zhao Y."/>
            <person name="Jiang S."/>
        </authorList>
    </citation>
    <scope>NUCLEOTIDE SEQUENCE [LARGE SCALE GENOMIC DNA]</scope>
    <source>
        <strain evidence="2">S2</strain>
        <tissue evidence="2">Leaf</tissue>
    </source>
</reference>
<dbReference type="Proteomes" id="UP000327157">
    <property type="component" value="Unassembled WGS sequence"/>
</dbReference>
<evidence type="ECO:0000259" key="1">
    <source>
        <dbReference type="PROSITE" id="PS50181"/>
    </source>
</evidence>
<proteinExistence type="predicted"/>
<dbReference type="InterPro" id="IPR001810">
    <property type="entry name" value="F-box_dom"/>
</dbReference>
<organism evidence="2 3">
    <name type="scientific">Pyrus ussuriensis x Pyrus communis</name>
    <dbReference type="NCBI Taxonomy" id="2448454"/>
    <lineage>
        <taxon>Eukaryota</taxon>
        <taxon>Viridiplantae</taxon>
        <taxon>Streptophyta</taxon>
        <taxon>Embryophyta</taxon>
        <taxon>Tracheophyta</taxon>
        <taxon>Spermatophyta</taxon>
        <taxon>Magnoliopsida</taxon>
        <taxon>eudicotyledons</taxon>
        <taxon>Gunneridae</taxon>
        <taxon>Pentapetalae</taxon>
        <taxon>rosids</taxon>
        <taxon>fabids</taxon>
        <taxon>Rosales</taxon>
        <taxon>Rosaceae</taxon>
        <taxon>Amygdaloideae</taxon>
        <taxon>Maleae</taxon>
        <taxon>Pyrus</taxon>
    </lineage>
</organism>
<dbReference type="EMBL" id="SMOL01000214">
    <property type="protein sequence ID" value="KAB2623579.1"/>
    <property type="molecule type" value="Genomic_DNA"/>
</dbReference>
<dbReference type="PANTHER" id="PTHR31900">
    <property type="entry name" value="F-BOX/RNI SUPERFAMILY PROTEIN-RELATED"/>
    <property type="match status" value="1"/>
</dbReference>
<gene>
    <name evidence="2" type="ORF">D8674_038871</name>
</gene>
<protein>
    <submittedName>
        <fullName evidence="2">FBD-associated F-box protein</fullName>
    </submittedName>
</protein>
<dbReference type="SUPFAM" id="SSF81383">
    <property type="entry name" value="F-box domain"/>
    <property type="match status" value="1"/>
</dbReference>
<dbReference type="InterPro" id="IPR036047">
    <property type="entry name" value="F-box-like_dom_sf"/>
</dbReference>
<feature type="domain" description="F-box" evidence="1">
    <location>
        <begin position="13"/>
        <end position="49"/>
    </location>
</feature>